<dbReference type="EMBL" id="MU267578">
    <property type="protein sequence ID" value="KAH7916827.1"/>
    <property type="molecule type" value="Genomic_DNA"/>
</dbReference>
<dbReference type="Proteomes" id="UP000790709">
    <property type="component" value="Unassembled WGS sequence"/>
</dbReference>
<reference evidence="1" key="1">
    <citation type="journal article" date="2021" name="New Phytol.">
        <title>Evolutionary innovations through gain and loss of genes in the ectomycorrhizal Boletales.</title>
        <authorList>
            <person name="Wu G."/>
            <person name="Miyauchi S."/>
            <person name="Morin E."/>
            <person name="Kuo A."/>
            <person name="Drula E."/>
            <person name="Varga T."/>
            <person name="Kohler A."/>
            <person name="Feng B."/>
            <person name="Cao Y."/>
            <person name="Lipzen A."/>
            <person name="Daum C."/>
            <person name="Hundley H."/>
            <person name="Pangilinan J."/>
            <person name="Johnson J."/>
            <person name="Barry K."/>
            <person name="LaButti K."/>
            <person name="Ng V."/>
            <person name="Ahrendt S."/>
            <person name="Min B."/>
            <person name="Choi I.G."/>
            <person name="Park H."/>
            <person name="Plett J.M."/>
            <person name="Magnuson J."/>
            <person name="Spatafora J.W."/>
            <person name="Nagy L.G."/>
            <person name="Henrissat B."/>
            <person name="Grigoriev I.V."/>
            <person name="Yang Z.L."/>
            <person name="Xu J."/>
            <person name="Martin F.M."/>
        </authorList>
    </citation>
    <scope>NUCLEOTIDE SEQUENCE</scope>
    <source>
        <strain evidence="1">KUC20120723A-06</strain>
    </source>
</reference>
<sequence>MFLLTESTLFFLDRATCRATKKFSLSGQVSNWATGVSRAKAGSPRGSVISTSTSGGPPPSTSSFHSQSSKATTVSTNVHSASKPTNTPDVPADALAGGLSDDEAMMGDIRERQAALAIRSKGKAARVGAKASYPIAQIVPASCSDTEDSESELVEPISKQLPAKFARVSSVTVKRKASKVSVPETASEGSFISDQSDVEFVEPEDTVMDVDITVIKSEPEPIVKKEPTHRRTTSVSAAFW</sequence>
<accession>A0ACB8AU68</accession>
<proteinExistence type="predicted"/>
<gene>
    <name evidence="1" type="ORF">BV22DRAFT_1052881</name>
</gene>
<protein>
    <submittedName>
        <fullName evidence="1">Uncharacterized protein</fullName>
    </submittedName>
</protein>
<evidence type="ECO:0000313" key="2">
    <source>
        <dbReference type="Proteomes" id="UP000790709"/>
    </source>
</evidence>
<organism evidence="1 2">
    <name type="scientific">Leucogyrophana mollusca</name>
    <dbReference type="NCBI Taxonomy" id="85980"/>
    <lineage>
        <taxon>Eukaryota</taxon>
        <taxon>Fungi</taxon>
        <taxon>Dikarya</taxon>
        <taxon>Basidiomycota</taxon>
        <taxon>Agaricomycotina</taxon>
        <taxon>Agaricomycetes</taxon>
        <taxon>Agaricomycetidae</taxon>
        <taxon>Boletales</taxon>
        <taxon>Boletales incertae sedis</taxon>
        <taxon>Leucogyrophana</taxon>
    </lineage>
</organism>
<keyword evidence="2" id="KW-1185">Reference proteome</keyword>
<evidence type="ECO:0000313" key="1">
    <source>
        <dbReference type="EMBL" id="KAH7916827.1"/>
    </source>
</evidence>
<name>A0ACB8AU68_9AGAM</name>
<comment type="caution">
    <text evidence="1">The sequence shown here is derived from an EMBL/GenBank/DDBJ whole genome shotgun (WGS) entry which is preliminary data.</text>
</comment>